<dbReference type="PANTHER" id="PTHR40626">
    <property type="entry name" value="MIP31509P"/>
    <property type="match status" value="1"/>
</dbReference>
<evidence type="ECO:0000256" key="3">
    <source>
        <dbReference type="ARBA" id="ARBA00022737"/>
    </source>
</evidence>
<dbReference type="GO" id="GO:0008270">
    <property type="term" value="F:zinc ion binding"/>
    <property type="evidence" value="ECO:0007669"/>
    <property type="project" value="UniProtKB-KW"/>
</dbReference>
<evidence type="ECO:0000313" key="10">
    <source>
        <dbReference type="Proteomes" id="UP000747542"/>
    </source>
</evidence>
<dbReference type="FunFam" id="3.30.160.60:FF:000690">
    <property type="entry name" value="Zinc finger protein 354C"/>
    <property type="match status" value="1"/>
</dbReference>
<gene>
    <name evidence="9" type="primary">Znf12-L</name>
    <name evidence="9" type="ORF">Hamer_G007275</name>
</gene>
<accession>A0A8J5MVR6</accession>
<dbReference type="SMART" id="SM00355">
    <property type="entry name" value="ZnF_C2H2"/>
    <property type="match status" value="2"/>
</dbReference>
<dbReference type="EMBL" id="JAHLQT010024345">
    <property type="protein sequence ID" value="KAG7165441.1"/>
    <property type="molecule type" value="Genomic_DNA"/>
</dbReference>
<evidence type="ECO:0000259" key="8">
    <source>
        <dbReference type="PROSITE" id="PS50157"/>
    </source>
</evidence>
<organism evidence="9 10">
    <name type="scientific">Homarus americanus</name>
    <name type="common">American lobster</name>
    <dbReference type="NCBI Taxonomy" id="6706"/>
    <lineage>
        <taxon>Eukaryota</taxon>
        <taxon>Metazoa</taxon>
        <taxon>Ecdysozoa</taxon>
        <taxon>Arthropoda</taxon>
        <taxon>Crustacea</taxon>
        <taxon>Multicrustacea</taxon>
        <taxon>Malacostraca</taxon>
        <taxon>Eumalacostraca</taxon>
        <taxon>Eucarida</taxon>
        <taxon>Decapoda</taxon>
        <taxon>Pleocyemata</taxon>
        <taxon>Astacidea</taxon>
        <taxon>Nephropoidea</taxon>
        <taxon>Nephropidae</taxon>
        <taxon>Homarus</taxon>
    </lineage>
</organism>
<dbReference type="PROSITE" id="PS50157">
    <property type="entry name" value="ZINC_FINGER_C2H2_2"/>
    <property type="match status" value="2"/>
</dbReference>
<keyword evidence="5" id="KW-0862">Zinc</keyword>
<dbReference type="GO" id="GO:0005634">
    <property type="term" value="C:nucleus"/>
    <property type="evidence" value="ECO:0007669"/>
    <property type="project" value="UniProtKB-SubCell"/>
</dbReference>
<evidence type="ECO:0000256" key="4">
    <source>
        <dbReference type="ARBA" id="ARBA00022771"/>
    </source>
</evidence>
<protein>
    <submittedName>
        <fullName evidence="9">Zinc finger protein 12-like</fullName>
    </submittedName>
</protein>
<dbReference type="GO" id="GO:0003682">
    <property type="term" value="F:chromatin binding"/>
    <property type="evidence" value="ECO:0007669"/>
    <property type="project" value="UniProtKB-ARBA"/>
</dbReference>
<dbReference type="InterPro" id="IPR013087">
    <property type="entry name" value="Znf_C2H2_type"/>
</dbReference>
<evidence type="ECO:0000256" key="6">
    <source>
        <dbReference type="ARBA" id="ARBA00023242"/>
    </source>
</evidence>
<dbReference type="GO" id="GO:0000981">
    <property type="term" value="F:DNA-binding transcription factor activity, RNA polymerase II-specific"/>
    <property type="evidence" value="ECO:0007669"/>
    <property type="project" value="InterPro"/>
</dbReference>
<dbReference type="GO" id="GO:0032502">
    <property type="term" value="P:developmental process"/>
    <property type="evidence" value="ECO:0007669"/>
    <property type="project" value="UniProtKB-ARBA"/>
</dbReference>
<reference evidence="9" key="1">
    <citation type="journal article" date="2021" name="Sci. Adv.">
        <title>The American lobster genome reveals insights on longevity, neural, and immune adaptations.</title>
        <authorList>
            <person name="Polinski J.M."/>
            <person name="Zimin A.V."/>
            <person name="Clark K.F."/>
            <person name="Kohn A.B."/>
            <person name="Sadowski N."/>
            <person name="Timp W."/>
            <person name="Ptitsyn A."/>
            <person name="Khanna P."/>
            <person name="Romanova D.Y."/>
            <person name="Williams P."/>
            <person name="Greenwood S.J."/>
            <person name="Moroz L.L."/>
            <person name="Walt D.R."/>
            <person name="Bodnar A.G."/>
        </authorList>
    </citation>
    <scope>NUCLEOTIDE SEQUENCE</scope>
    <source>
        <strain evidence="9">GMGI-L3</strain>
    </source>
</reference>
<feature type="domain" description="C2H2-type" evidence="8">
    <location>
        <begin position="115"/>
        <end position="142"/>
    </location>
</feature>
<dbReference type="GO" id="GO:0000978">
    <property type="term" value="F:RNA polymerase II cis-regulatory region sequence-specific DNA binding"/>
    <property type="evidence" value="ECO:0007669"/>
    <property type="project" value="InterPro"/>
</dbReference>
<feature type="domain" description="C2H2-type" evidence="8">
    <location>
        <begin position="143"/>
        <end position="170"/>
    </location>
</feature>
<dbReference type="FunFam" id="3.30.160.60:FF:000202">
    <property type="entry name" value="Zinc finger protein 574"/>
    <property type="match status" value="1"/>
</dbReference>
<proteinExistence type="predicted"/>
<dbReference type="AlphaFoldDB" id="A0A8J5MVR6"/>
<keyword evidence="10" id="KW-1185">Reference proteome</keyword>
<comment type="caution">
    <text evidence="9">The sequence shown here is derived from an EMBL/GenBank/DDBJ whole genome shotgun (WGS) entry which is preliminary data.</text>
</comment>
<dbReference type="InterPro" id="IPR036236">
    <property type="entry name" value="Znf_C2H2_sf"/>
</dbReference>
<sequence length="170" mass="18589">MSSSEENLVTGRRKGNCYFGAHCHILVLIENAIACGKYCTVPVVWINSKVRSGVASGRVCVVQDATVTPTSCLLQSGQGVVACGWQQLGEGGPWVGGRQGWVVPGRPTGAGERRFVCDVCGRSYKRRDNLSQHQRSHTGERPYVCPRCGSTFSQRWALHYHRLKGCVTAH</sequence>
<evidence type="ECO:0000256" key="2">
    <source>
        <dbReference type="ARBA" id="ARBA00022723"/>
    </source>
</evidence>
<keyword evidence="2" id="KW-0479">Metal-binding</keyword>
<keyword evidence="3" id="KW-0677">Repeat</keyword>
<evidence type="ECO:0000256" key="1">
    <source>
        <dbReference type="ARBA" id="ARBA00004123"/>
    </source>
</evidence>
<keyword evidence="4 7" id="KW-0863">Zinc-finger</keyword>
<comment type="subcellular location">
    <subcellularLocation>
        <location evidence="1">Nucleus</location>
    </subcellularLocation>
</comment>
<dbReference type="SUPFAM" id="SSF57667">
    <property type="entry name" value="beta-beta-alpha zinc fingers"/>
    <property type="match status" value="1"/>
</dbReference>
<dbReference type="InterPro" id="IPR051059">
    <property type="entry name" value="VerF-like"/>
</dbReference>
<evidence type="ECO:0000313" key="9">
    <source>
        <dbReference type="EMBL" id="KAG7165441.1"/>
    </source>
</evidence>
<dbReference type="Pfam" id="PF00096">
    <property type="entry name" value="zf-C2H2"/>
    <property type="match status" value="1"/>
</dbReference>
<keyword evidence="6" id="KW-0539">Nucleus</keyword>
<dbReference type="Proteomes" id="UP000747542">
    <property type="component" value="Unassembled WGS sequence"/>
</dbReference>
<evidence type="ECO:0000256" key="5">
    <source>
        <dbReference type="ARBA" id="ARBA00022833"/>
    </source>
</evidence>
<name>A0A8J5MVR6_HOMAM</name>
<dbReference type="PANTHER" id="PTHR40626:SF11">
    <property type="entry name" value="ZINC FINGER PROTEIN YPR022C"/>
    <property type="match status" value="1"/>
</dbReference>
<dbReference type="Gene3D" id="3.30.160.60">
    <property type="entry name" value="Classic Zinc Finger"/>
    <property type="match status" value="2"/>
</dbReference>
<dbReference type="PROSITE" id="PS00028">
    <property type="entry name" value="ZINC_FINGER_C2H2_1"/>
    <property type="match status" value="1"/>
</dbReference>
<evidence type="ECO:0000256" key="7">
    <source>
        <dbReference type="PROSITE-ProRule" id="PRU00042"/>
    </source>
</evidence>
<dbReference type="GO" id="GO:0000785">
    <property type="term" value="C:chromatin"/>
    <property type="evidence" value="ECO:0007669"/>
    <property type="project" value="TreeGrafter"/>
</dbReference>